<name>A0A6N2TBR6_9BACE</name>
<reference evidence="1" key="1">
    <citation type="submission" date="2019-11" db="EMBL/GenBank/DDBJ databases">
        <authorList>
            <person name="Feng L."/>
        </authorList>
    </citation>
    <scope>NUCLEOTIDE SEQUENCE</scope>
    <source>
        <strain evidence="1">BcaccaeLFYP20</strain>
    </source>
</reference>
<dbReference type="AlphaFoldDB" id="A0A6N2TBR6"/>
<accession>A0A6N2TBR6</accession>
<proteinExistence type="predicted"/>
<dbReference type="RefSeq" id="WP_162854427.1">
    <property type="nucleotide sequence ID" value="NZ_CACRTB010000007.1"/>
</dbReference>
<protein>
    <submittedName>
        <fullName evidence="1">Uncharacterized protein</fullName>
    </submittedName>
</protein>
<evidence type="ECO:0000313" key="1">
    <source>
        <dbReference type="EMBL" id="VYT01166.1"/>
    </source>
</evidence>
<dbReference type="EMBL" id="CACRTB010000007">
    <property type="protein sequence ID" value="VYT01166.1"/>
    <property type="molecule type" value="Genomic_DNA"/>
</dbReference>
<organism evidence="1">
    <name type="scientific">Bacteroides caccae</name>
    <dbReference type="NCBI Taxonomy" id="47678"/>
    <lineage>
        <taxon>Bacteria</taxon>
        <taxon>Pseudomonadati</taxon>
        <taxon>Bacteroidota</taxon>
        <taxon>Bacteroidia</taxon>
        <taxon>Bacteroidales</taxon>
        <taxon>Bacteroidaceae</taxon>
        <taxon>Bacteroides</taxon>
    </lineage>
</organism>
<sequence>MKRYFVNGKEISEQEAKAIEAKNQEYMNSNDLSLWAKCEFITVINK</sequence>
<gene>
    <name evidence="1" type="ORF">BCLFYP20_01941</name>
</gene>